<feature type="transmembrane region" description="Helical" evidence="1">
    <location>
        <begin position="34"/>
        <end position="60"/>
    </location>
</feature>
<proteinExistence type="predicted"/>
<reference evidence="2" key="1">
    <citation type="submission" date="2014-05" db="EMBL/GenBank/DDBJ databases">
        <title>Key roles for freshwater Actinobacteria revealed by deep metagenomic sequencing.</title>
        <authorList>
            <person name="Ghai R."/>
            <person name="Mizuno C.M."/>
            <person name="Picazo A."/>
            <person name="Camacho A."/>
            <person name="Rodriguez-Valera F."/>
        </authorList>
    </citation>
    <scope>NUCLEOTIDE SEQUENCE</scope>
</reference>
<sequence length="195" mass="21080">MKRFFSKLLRSAKAQITANARDVKTNIKNEDGSISLLIIGLFVVTVATLLVITNIASIAIAQRSLVQASEAAVQRGVQNLDLEAYYVGEGGMLSGILNNGEVPIPIECSSASSAISDELQHWNSANSALLRREIRDIWMSEFNCDGVSIGITTSAFAVLPLQLPFINLKNIELHTSVGATNTRSKGLYLFGIRIS</sequence>
<organism evidence="2">
    <name type="scientific">freshwater metagenome</name>
    <dbReference type="NCBI Taxonomy" id="449393"/>
    <lineage>
        <taxon>unclassified sequences</taxon>
        <taxon>metagenomes</taxon>
        <taxon>ecological metagenomes</taxon>
    </lineage>
</organism>
<gene>
    <name evidence="2" type="ORF">GM50_1095</name>
</gene>
<keyword evidence="1" id="KW-1133">Transmembrane helix</keyword>
<accession>A0A094R0Y3</accession>
<protein>
    <submittedName>
        <fullName evidence="2">Uncharacterized protein</fullName>
    </submittedName>
</protein>
<evidence type="ECO:0000313" key="2">
    <source>
        <dbReference type="EMBL" id="KGA20591.1"/>
    </source>
</evidence>
<evidence type="ECO:0000256" key="1">
    <source>
        <dbReference type="SAM" id="Phobius"/>
    </source>
</evidence>
<keyword evidence="1" id="KW-0472">Membrane</keyword>
<dbReference type="AlphaFoldDB" id="A0A094R0Y3"/>
<name>A0A094R0Y3_9ZZZZ</name>
<keyword evidence="1" id="KW-0812">Transmembrane</keyword>
<dbReference type="EMBL" id="JNSK01000002">
    <property type="protein sequence ID" value="KGA20591.1"/>
    <property type="molecule type" value="Genomic_DNA"/>
</dbReference>
<comment type="caution">
    <text evidence="2">The sequence shown here is derived from an EMBL/GenBank/DDBJ whole genome shotgun (WGS) entry which is preliminary data.</text>
</comment>